<accession>A0A653BC56</accession>
<dbReference type="EMBL" id="LR130779">
    <property type="protein sequence ID" value="VDN66252.1"/>
    <property type="molecule type" value="Genomic_DNA"/>
</dbReference>
<dbReference type="OrthoDB" id="7031678at2"/>
<sequence length="227" mass="26192">MTKGSPTVKNLSGFWQVYEYVDKGTHQTSRRYLYKNKPCSREVVTGRLAEQFAGYSLIDKDVRSCISWLREIERLYSDSGQAREAAVSTDREKFDIVKGLYVAILTFYGKCFSECKGRKIKLERKMIAEEYRFLHDHYIQARNNFAAHSGAEKIETCEVVRVSSKKRGWGKGSKTCLFVEINQPDVSMVNKSSSQVYDFMDLLKHVKSLVEARAKKLEIMLLEENRA</sequence>
<organism evidence="1">
    <name type="scientific">Ectopseudomonas oleovorans</name>
    <name type="common">Pseudomonas oleovorans</name>
    <dbReference type="NCBI Taxonomy" id="301"/>
    <lineage>
        <taxon>Bacteria</taxon>
        <taxon>Pseudomonadati</taxon>
        <taxon>Pseudomonadota</taxon>
        <taxon>Gammaproteobacteria</taxon>
        <taxon>Pseudomonadales</taxon>
        <taxon>Pseudomonadaceae</taxon>
        <taxon>Ectopseudomonas</taxon>
    </lineage>
</organism>
<evidence type="ECO:0000313" key="1">
    <source>
        <dbReference type="EMBL" id="VDN66252.1"/>
    </source>
</evidence>
<protein>
    <submittedName>
        <fullName evidence="1">Uncharacterized protein</fullName>
    </submittedName>
</protein>
<dbReference type="AlphaFoldDB" id="A0A653BC56"/>
<gene>
    <name evidence="1" type="ORF">POT9AD_5277</name>
</gene>
<name>A0A653BC56_ECTOL</name>
<proteinExistence type="predicted"/>
<reference evidence="1" key="1">
    <citation type="submission" date="2018-11" db="EMBL/GenBank/DDBJ databases">
        <authorList>
            <consortium name="Genoscope - CEA"/>
            <person name="William W."/>
        </authorList>
    </citation>
    <scope>NUCLEOTIDE SEQUENCE [LARGE SCALE GENOMIC DNA]</scope>
    <source>
        <strain evidence="1">T9AD</strain>
    </source>
</reference>